<evidence type="ECO:0000256" key="5">
    <source>
        <dbReference type="ARBA" id="ARBA00022737"/>
    </source>
</evidence>
<comment type="subcellular location">
    <subcellularLocation>
        <location evidence="1">Membrane</location>
        <topology evidence="1">Single-pass membrane protein</topology>
    </subcellularLocation>
</comment>
<dbReference type="SUPFAM" id="SSF56436">
    <property type="entry name" value="C-type lectin-like"/>
    <property type="match status" value="10"/>
</dbReference>
<evidence type="ECO:0000259" key="14">
    <source>
        <dbReference type="PROSITE" id="PS51092"/>
    </source>
</evidence>
<evidence type="ECO:0000256" key="8">
    <source>
        <dbReference type="ARBA" id="ARBA00023157"/>
    </source>
</evidence>
<dbReference type="CDD" id="cd00037">
    <property type="entry name" value="CLECT"/>
    <property type="match status" value="9"/>
</dbReference>
<dbReference type="PROSITE" id="PS00615">
    <property type="entry name" value="C_TYPE_LECTIN_1"/>
    <property type="match status" value="1"/>
</dbReference>
<accession>A0A9D3MPA4</accession>
<evidence type="ECO:0000313" key="15">
    <source>
        <dbReference type="EMBL" id="KAG5852541.1"/>
    </source>
</evidence>
<dbReference type="EMBL" id="JAFIRN010000003">
    <property type="protein sequence ID" value="KAG5852541.1"/>
    <property type="molecule type" value="Genomic_DNA"/>
</dbReference>
<feature type="domain" description="Fibronectin type-II" evidence="14">
    <location>
        <begin position="149"/>
        <end position="195"/>
    </location>
</feature>
<feature type="domain" description="C-type lectin" evidence="13">
    <location>
        <begin position="1510"/>
        <end position="1635"/>
    </location>
</feature>
<dbReference type="Pfam" id="PF00040">
    <property type="entry name" value="fn2"/>
    <property type="match status" value="1"/>
</dbReference>
<feature type="domain" description="C-type lectin" evidence="13">
    <location>
        <begin position="1220"/>
        <end position="1329"/>
    </location>
</feature>
<sequence length="1703" mass="192313">MTLTAIHFGSCAPTLNNGEGIFNIRHADSGRCLWADLQGLQLLECSGAPEEQWKWGSGHRLFHVVTAQCLGLRVQNNSLALLDCSSSDGTLSWHCDEQALYVWSKKYLSVTEGKLGARNSLQDRWVRDNTSESICQYPYQVVFTSDGNSLGAPCEFPFRYNDTWYHGCIPDDSGYTWCSTTPDFDADRKLGYCLKYEEGCERLWNKSSSGYCYQHNRQSAVSWQEARASCHSQGGDLLSITSAAELDLVSNGDDPDQVWIGLNQLDMAQGWQWSDGSPLAFVNWNEGMTNFSILKESDCAVMTTKGLWEKAACTQKLPFICKKASNQTQPGSTSPWVLKAAKCEDGWSEWNGFCYKLVKDQPLAQLEAQKYCSSSQGSLVSTHSLADIAMISDLHTDGGMGIWTGLWSEEAPPLFQWIDKSPVSFTYWGRDEPRVLRESKPTCVSYYGEFFLWRVSSCENKLPFMCKKKGENAETVVNAGCPTDGEWRRHGSACYKVDAKKVLFKDRCNLTITNRFEQAYINSLIRGQSETQYFWVGLQDANSTGEYQWSNKDGPNERLTFSNWAKDEPARLGQCAVMSSGKLLGQWQLQSCSLFSAGSVCKMEVGPHVAPDPEPDPSLPCPAGWESKQGLRYCYKVFHAERLSRQRSWEEAERFCEALGGHLPGLSNQDEMEALHTILRGSISNDRYFWIGLNRRNPASGNAWEWSDGRPVSSVIFSGELQEDDEYNRECVALKTMRRSYLSFILLLRGHSLQQFFASPFHCDAQLEWVCQIPRGKTPRTPAWYNPGGHHESSIFVDGKEFWFVSDPQLSYDEAGLYCSGNSSTLATPQTMNQVGVILSQLKKLSGERLSWWVEILESGLSFPMPFHPILHHYSTFHGRCSSLNPDSSIPEREYSCDRALPFVCEKVNTTSVERNPLEPHPGGLPCGNDSVAFRDKCYTVLPPKYLSFEKASELCQKLRGTLPVISSQAEQDFILSLLLGHLPRKLWIGLRRQHSRPDWKWADGSPLTLDNFNTLLHGQMRFLPISSFETLDLCAILYNDASAEMMGTWDYRTCSEPQYVAVCEHYADKPESPKAPEGNFVVSNHTYRVLQGNMTWFTAVELCKKQDMDLASVLDGSQQAGLTAATGRAGAPLWIGLFSEDDGAHYRWTDHSHTVFSRWFSEPTSGRCVYLDTDGFWKATNCEEELTGAICHVPQVEKTLEDAAVKCPHRANGPGWTPFRNHCYAFYRQASRWAAFDKGDSRETCKKLDPSAEVLTIRDEEENDFVRKQLLPLRDMVMFVWIGIFKDNETNQLKWYDGTNVQYSNWIEGRPNITDKFMAGLSSSGSWKLFTSKHSFERIKQISVVACKIDYDSKEDFSKYVSDLENYGNLKYKVIPKKLTWSEALRECENMDGHLASAHELAQDAHLQMMSKMDGFPLWIGLSNQDEGGSSFEWSDGTIYDYKPLGFSYSGSEGNCMLVNRMGSWVQADCTTRQEGAICYVNTTQSPKASPQQSNACPKTAGVSRWIHYKEHCYAFDMTLFNYSVYTMEEAKTICNRLDESSQLLTIKDEDENTFVSRYIMENPLITKRVWLGLDLDAQGDSKWIDGTSVEFSNWGKKASALAATGPACAVMVSGEEGAWSRESCTEIRSRVVCKAPAPRRGTPAALAFFVILVIAILAIVLFLIWKRSRGRFSSRVRYQRNFDEADSTGILTEMENEFQKQ</sequence>
<evidence type="ECO:0000313" key="16">
    <source>
        <dbReference type="Proteomes" id="UP001044222"/>
    </source>
</evidence>
<evidence type="ECO:0000256" key="11">
    <source>
        <dbReference type="PROSITE-ProRule" id="PRU00479"/>
    </source>
</evidence>
<dbReference type="Proteomes" id="UP001044222">
    <property type="component" value="Unassembled WGS sequence"/>
</dbReference>
<dbReference type="InterPro" id="IPR050111">
    <property type="entry name" value="C-type_lectin/snaclec_domain"/>
</dbReference>
<keyword evidence="2" id="KW-0254">Endocytosis</keyword>
<keyword evidence="5" id="KW-0677">Repeat</keyword>
<keyword evidence="9" id="KW-0675">Receptor</keyword>
<dbReference type="SMART" id="SM00034">
    <property type="entry name" value="CLECT"/>
    <property type="match status" value="10"/>
</dbReference>
<keyword evidence="6 12" id="KW-1133">Transmembrane helix</keyword>
<keyword evidence="3 12" id="KW-0812">Transmembrane</keyword>
<feature type="domain" description="C-type lectin" evidence="13">
    <location>
        <begin position="633"/>
        <end position="772"/>
    </location>
</feature>
<dbReference type="InterPro" id="IPR035992">
    <property type="entry name" value="Ricin_B-like_lectins"/>
</dbReference>
<dbReference type="SUPFAM" id="SSF57440">
    <property type="entry name" value="Kringle-like"/>
    <property type="match status" value="1"/>
</dbReference>
<dbReference type="Gene3D" id="3.10.100.10">
    <property type="entry name" value="Mannose-Binding Protein A, subunit A"/>
    <property type="match status" value="9"/>
</dbReference>
<keyword evidence="7 12" id="KW-0472">Membrane</keyword>
<evidence type="ECO:0000256" key="1">
    <source>
        <dbReference type="ARBA" id="ARBA00004167"/>
    </source>
</evidence>
<dbReference type="InterPro" id="IPR036943">
    <property type="entry name" value="FN_type2_sf"/>
</dbReference>
<dbReference type="InterPro" id="IPR001304">
    <property type="entry name" value="C-type_lectin-like"/>
</dbReference>
<evidence type="ECO:0000256" key="4">
    <source>
        <dbReference type="ARBA" id="ARBA00022729"/>
    </source>
</evidence>
<feature type="domain" description="C-type lectin" evidence="13">
    <location>
        <begin position="208"/>
        <end position="322"/>
    </location>
</feature>
<feature type="domain" description="C-type lectin" evidence="13">
    <location>
        <begin position="487"/>
        <end position="593"/>
    </location>
</feature>
<evidence type="ECO:0000256" key="12">
    <source>
        <dbReference type="SAM" id="Phobius"/>
    </source>
</evidence>
<gene>
    <name evidence="15" type="ORF">ANANG_G00063520</name>
</gene>
<evidence type="ECO:0000256" key="3">
    <source>
        <dbReference type="ARBA" id="ARBA00022692"/>
    </source>
</evidence>
<dbReference type="SMART" id="SM00059">
    <property type="entry name" value="FN2"/>
    <property type="match status" value="1"/>
</dbReference>
<keyword evidence="16" id="KW-1185">Reference proteome</keyword>
<comment type="caution">
    <text evidence="11">Lacks conserved residue(s) required for the propagation of feature annotation.</text>
</comment>
<reference evidence="15" key="1">
    <citation type="submission" date="2021-01" db="EMBL/GenBank/DDBJ databases">
        <title>A chromosome-scale assembly of European eel, Anguilla anguilla.</title>
        <authorList>
            <person name="Henkel C."/>
            <person name="Jong-Raadsen S.A."/>
            <person name="Dufour S."/>
            <person name="Weltzien F.-A."/>
            <person name="Palstra A.P."/>
            <person name="Pelster B."/>
            <person name="Spaink H.P."/>
            <person name="Van Den Thillart G.E."/>
            <person name="Jansen H."/>
            <person name="Zahm M."/>
            <person name="Klopp C."/>
            <person name="Cedric C."/>
            <person name="Louis A."/>
            <person name="Berthelot C."/>
            <person name="Parey E."/>
            <person name="Roest Crollius H."/>
            <person name="Montfort J."/>
            <person name="Robinson-Rechavi M."/>
            <person name="Bucao C."/>
            <person name="Bouchez O."/>
            <person name="Gislard M."/>
            <person name="Lluch J."/>
            <person name="Milhes M."/>
            <person name="Lampietro C."/>
            <person name="Lopez Roques C."/>
            <person name="Donnadieu C."/>
            <person name="Braasch I."/>
            <person name="Desvignes T."/>
            <person name="Postlethwait J."/>
            <person name="Bobe J."/>
            <person name="Guiguen Y."/>
            <person name="Dirks R."/>
        </authorList>
    </citation>
    <scope>NUCLEOTIDE SEQUENCE</scope>
    <source>
        <strain evidence="15">Tag_6206</strain>
        <tissue evidence="15">Liver</tissue>
    </source>
</reference>
<dbReference type="InterPro" id="IPR016186">
    <property type="entry name" value="C-type_lectin-like/link_sf"/>
</dbReference>
<keyword evidence="8" id="KW-1015">Disulfide bond</keyword>
<keyword evidence="10" id="KW-0325">Glycoprotein</keyword>
<evidence type="ECO:0000256" key="10">
    <source>
        <dbReference type="ARBA" id="ARBA00023180"/>
    </source>
</evidence>
<evidence type="ECO:0000259" key="13">
    <source>
        <dbReference type="PROSITE" id="PS50041"/>
    </source>
</evidence>
<dbReference type="InterPro" id="IPR000772">
    <property type="entry name" value="Ricin_B_lectin"/>
</dbReference>
<dbReference type="GO" id="GO:0006897">
    <property type="term" value="P:endocytosis"/>
    <property type="evidence" value="ECO:0007669"/>
    <property type="project" value="UniProtKB-KW"/>
</dbReference>
<dbReference type="PANTHER" id="PTHR22803">
    <property type="entry name" value="MANNOSE, PHOSPHOLIPASE, LECTIN RECEPTOR RELATED"/>
    <property type="match status" value="1"/>
</dbReference>
<dbReference type="Pfam" id="PF24562">
    <property type="entry name" value="CysR_MRC2_N"/>
    <property type="match status" value="1"/>
</dbReference>
<dbReference type="PROSITE" id="PS51092">
    <property type="entry name" value="FN2_2"/>
    <property type="match status" value="1"/>
</dbReference>
<dbReference type="InterPro" id="IPR018378">
    <property type="entry name" value="C-type_lectin_CS"/>
</dbReference>
<dbReference type="FunFam" id="3.10.100.10:FF:000036">
    <property type="entry name" value="Lymphocyte antigen 75"/>
    <property type="match status" value="1"/>
</dbReference>
<evidence type="ECO:0000256" key="2">
    <source>
        <dbReference type="ARBA" id="ARBA00022583"/>
    </source>
</evidence>
<organism evidence="15 16">
    <name type="scientific">Anguilla anguilla</name>
    <name type="common">European freshwater eel</name>
    <name type="synonym">Muraena anguilla</name>
    <dbReference type="NCBI Taxonomy" id="7936"/>
    <lineage>
        <taxon>Eukaryota</taxon>
        <taxon>Metazoa</taxon>
        <taxon>Chordata</taxon>
        <taxon>Craniata</taxon>
        <taxon>Vertebrata</taxon>
        <taxon>Euteleostomi</taxon>
        <taxon>Actinopterygii</taxon>
        <taxon>Neopterygii</taxon>
        <taxon>Teleostei</taxon>
        <taxon>Anguilliformes</taxon>
        <taxon>Anguillidae</taxon>
        <taxon>Anguilla</taxon>
    </lineage>
</organism>
<dbReference type="InterPro" id="IPR016187">
    <property type="entry name" value="CTDL_fold"/>
</dbReference>
<feature type="transmembrane region" description="Helical" evidence="12">
    <location>
        <begin position="1646"/>
        <end position="1667"/>
    </location>
</feature>
<dbReference type="InterPro" id="IPR013806">
    <property type="entry name" value="Kringle-like"/>
</dbReference>
<dbReference type="Pfam" id="PF00059">
    <property type="entry name" value="Lectin_C"/>
    <property type="match status" value="9"/>
</dbReference>
<dbReference type="InterPro" id="IPR000562">
    <property type="entry name" value="FN_type2_dom"/>
</dbReference>
<feature type="domain" description="C-type lectin" evidence="13">
    <location>
        <begin position="1368"/>
        <end position="1471"/>
    </location>
</feature>
<feature type="domain" description="C-type lectin" evidence="13">
    <location>
        <begin position="350"/>
        <end position="467"/>
    </location>
</feature>
<dbReference type="Gene3D" id="2.80.10.50">
    <property type="match status" value="1"/>
</dbReference>
<feature type="domain" description="C-type lectin" evidence="13">
    <location>
        <begin position="934"/>
        <end position="1057"/>
    </location>
</feature>
<dbReference type="CDD" id="cd00062">
    <property type="entry name" value="FN2"/>
    <property type="match status" value="1"/>
</dbReference>
<name>A0A9D3MPA4_ANGAN</name>
<evidence type="ECO:0008006" key="17">
    <source>
        <dbReference type="Google" id="ProtNLM"/>
    </source>
</evidence>
<evidence type="ECO:0000256" key="7">
    <source>
        <dbReference type="ARBA" id="ARBA00023136"/>
    </source>
</evidence>
<dbReference type="GO" id="GO:0016020">
    <property type="term" value="C:membrane"/>
    <property type="evidence" value="ECO:0007669"/>
    <property type="project" value="UniProtKB-SubCell"/>
</dbReference>
<dbReference type="Gene3D" id="2.10.10.10">
    <property type="entry name" value="Fibronectin, type II, collagen-binding"/>
    <property type="match status" value="1"/>
</dbReference>
<comment type="caution">
    <text evidence="15">The sequence shown here is derived from an EMBL/GenBank/DDBJ whole genome shotgun (WGS) entry which is preliminary data.</text>
</comment>
<dbReference type="FunFam" id="3.10.100.10:FF:000047">
    <property type="entry name" value="lymphocyte antigen 75"/>
    <property type="match status" value="1"/>
</dbReference>
<proteinExistence type="predicted"/>
<dbReference type="PROSITE" id="PS50231">
    <property type="entry name" value="RICIN_B_LECTIN"/>
    <property type="match status" value="1"/>
</dbReference>
<dbReference type="SUPFAM" id="SSF50370">
    <property type="entry name" value="Ricin B-like lectins"/>
    <property type="match status" value="1"/>
</dbReference>
<evidence type="ECO:0000256" key="9">
    <source>
        <dbReference type="ARBA" id="ARBA00023170"/>
    </source>
</evidence>
<feature type="domain" description="C-type lectin" evidence="13">
    <location>
        <begin position="1083"/>
        <end position="1187"/>
    </location>
</feature>
<evidence type="ECO:0000256" key="6">
    <source>
        <dbReference type="ARBA" id="ARBA00022989"/>
    </source>
</evidence>
<keyword evidence="4" id="KW-0732">Signal</keyword>
<protein>
    <recommendedName>
        <fullName evidence="17">Lymphocyte antigen 75</fullName>
    </recommendedName>
</protein>
<dbReference type="PROSITE" id="PS50041">
    <property type="entry name" value="C_TYPE_LECTIN_2"/>
    <property type="match status" value="9"/>
</dbReference>